<protein>
    <submittedName>
        <fullName evidence="3">3-alpha-hydroxysteroid dehydrogenase</fullName>
    </submittedName>
</protein>
<dbReference type="PANTHER" id="PTHR42760">
    <property type="entry name" value="SHORT-CHAIN DEHYDROGENASES/REDUCTASES FAMILY MEMBER"/>
    <property type="match status" value="1"/>
</dbReference>
<evidence type="ECO:0000313" key="3">
    <source>
        <dbReference type="EMBL" id="AMN47249.1"/>
    </source>
</evidence>
<dbReference type="InterPro" id="IPR002347">
    <property type="entry name" value="SDR_fam"/>
</dbReference>
<dbReference type="Proteomes" id="UP000070250">
    <property type="component" value="Chromosome"/>
</dbReference>
<dbReference type="PROSITE" id="PS00061">
    <property type="entry name" value="ADH_SHORT"/>
    <property type="match status" value="1"/>
</dbReference>
<dbReference type="PANTHER" id="PTHR42760:SF133">
    <property type="entry name" value="3-OXOACYL-[ACYL-CARRIER-PROTEIN] REDUCTASE"/>
    <property type="match status" value="1"/>
</dbReference>
<dbReference type="RefSeq" id="WP_066920554.1">
    <property type="nucleotide sequence ID" value="NZ_CP011971.1"/>
</dbReference>
<dbReference type="InterPro" id="IPR036291">
    <property type="entry name" value="NAD(P)-bd_dom_sf"/>
</dbReference>
<name>A0A127FCD5_STEDE</name>
<evidence type="ECO:0000313" key="4">
    <source>
        <dbReference type="Proteomes" id="UP000070250"/>
    </source>
</evidence>
<dbReference type="SUPFAM" id="SSF51735">
    <property type="entry name" value="NAD(P)-binding Rossmann-fold domains"/>
    <property type="match status" value="1"/>
</dbReference>
<dbReference type="PRINTS" id="PR00080">
    <property type="entry name" value="SDRFAMILY"/>
</dbReference>
<proteinExistence type="inferred from homology"/>
<dbReference type="PRINTS" id="PR00081">
    <property type="entry name" value="GDHRDH"/>
</dbReference>
<keyword evidence="2" id="KW-0560">Oxidoreductase</keyword>
<sequence>MRRLEGKIAIVTGAVRGIGASVARLFVQEGAAVMLTDMRDELGSALAAELGSQAAYTHLDVGEEAEWAAVLELTHRRFGAPTILVNNAGIFRTEPIESLSMQAYMEVIRTNQIGVFLGMRSCIAPMREVGGGAIVNISSVQGLEGMRNGLAYCASKFAVTGMTRTAAIELAKYRIRVNSVHPGPIATSLVAEAHGTSDIATATAHEPGVPMKRWGQPEEIAGLVLYLASEESSYSTGSAFLADGGLTAGLM</sequence>
<dbReference type="Gene3D" id="3.40.50.720">
    <property type="entry name" value="NAD(P)-binding Rossmann-like Domain"/>
    <property type="match status" value="1"/>
</dbReference>
<dbReference type="EMBL" id="CP011971">
    <property type="protein sequence ID" value="AMN47249.1"/>
    <property type="molecule type" value="Genomic_DNA"/>
</dbReference>
<dbReference type="FunFam" id="3.40.50.720:FF:000084">
    <property type="entry name" value="Short-chain dehydrogenase reductase"/>
    <property type="match status" value="1"/>
</dbReference>
<evidence type="ECO:0000256" key="1">
    <source>
        <dbReference type="ARBA" id="ARBA00006484"/>
    </source>
</evidence>
<gene>
    <name evidence="3" type="ORF">ACG33_09105</name>
</gene>
<dbReference type="Pfam" id="PF13561">
    <property type="entry name" value="adh_short_C2"/>
    <property type="match status" value="1"/>
</dbReference>
<dbReference type="InterPro" id="IPR020904">
    <property type="entry name" value="Sc_DH/Rdtase_CS"/>
</dbReference>
<dbReference type="KEGG" id="sdf:ACG33_09105"/>
<dbReference type="PATRIC" id="fig|465721.4.peg.1938"/>
<evidence type="ECO:0000256" key="2">
    <source>
        <dbReference type="ARBA" id="ARBA00023002"/>
    </source>
</evidence>
<dbReference type="NCBIfam" id="NF005559">
    <property type="entry name" value="PRK07231.1"/>
    <property type="match status" value="1"/>
</dbReference>
<dbReference type="GO" id="GO:0016616">
    <property type="term" value="F:oxidoreductase activity, acting on the CH-OH group of donors, NAD or NADP as acceptor"/>
    <property type="evidence" value="ECO:0007669"/>
    <property type="project" value="TreeGrafter"/>
</dbReference>
<keyword evidence="4" id="KW-1185">Reference proteome</keyword>
<accession>A0A127FCD5</accession>
<dbReference type="STRING" id="465721.ACG33_09105"/>
<comment type="similarity">
    <text evidence="1">Belongs to the short-chain dehydrogenases/reductases (SDR) family.</text>
</comment>
<reference evidence="3 4" key="1">
    <citation type="submission" date="2015-06" db="EMBL/GenBank/DDBJ databases">
        <title>A Comprehensive Approach to Explore the Metabolic and Phylogenetic Diversity of Bacterial Steroid Degradation in the Environment: Testosterone as an Example.</title>
        <authorList>
            <person name="Yang F.-C."/>
            <person name="Chen Y.-L."/>
            <person name="Yu C.-P."/>
            <person name="Tang S.-L."/>
            <person name="Wang P.-H."/>
            <person name="Ismail W."/>
            <person name="Wang C.-H."/>
            <person name="Yang C.-Y."/>
            <person name="Chiang Y.-R."/>
        </authorList>
    </citation>
    <scope>NUCLEOTIDE SEQUENCE [LARGE SCALE GENOMIC DNA]</scope>
    <source>
        <strain evidence="3 4">DSM 18526</strain>
    </source>
</reference>
<dbReference type="OrthoDB" id="6861885at2"/>
<organism evidence="3 4">
    <name type="scientific">Steroidobacter denitrificans</name>
    <dbReference type="NCBI Taxonomy" id="465721"/>
    <lineage>
        <taxon>Bacteria</taxon>
        <taxon>Pseudomonadati</taxon>
        <taxon>Pseudomonadota</taxon>
        <taxon>Gammaproteobacteria</taxon>
        <taxon>Steroidobacterales</taxon>
        <taxon>Steroidobacteraceae</taxon>
        <taxon>Steroidobacter</taxon>
    </lineage>
</organism>
<dbReference type="AlphaFoldDB" id="A0A127FCD5"/>